<name>A0ABQ6LYL9_9GAMM</name>
<organism evidence="1 2">
    <name type="scientific">Biformimicrobium ophioploci</name>
    <dbReference type="NCBI Taxonomy" id="3036711"/>
    <lineage>
        <taxon>Bacteria</taxon>
        <taxon>Pseudomonadati</taxon>
        <taxon>Pseudomonadota</taxon>
        <taxon>Gammaproteobacteria</taxon>
        <taxon>Cellvibrionales</taxon>
        <taxon>Microbulbiferaceae</taxon>
        <taxon>Biformimicrobium</taxon>
    </lineage>
</organism>
<keyword evidence="2" id="KW-1185">Reference proteome</keyword>
<accession>A0ABQ6LYL9</accession>
<evidence type="ECO:0000313" key="1">
    <source>
        <dbReference type="EMBL" id="GMG87158.1"/>
    </source>
</evidence>
<comment type="caution">
    <text evidence="1">The sequence shown here is derived from an EMBL/GenBank/DDBJ whole genome shotgun (WGS) entry which is preliminary data.</text>
</comment>
<gene>
    <name evidence="1" type="ORF">MNKW57_14790</name>
</gene>
<proteinExistence type="predicted"/>
<dbReference type="RefSeq" id="WP_285763796.1">
    <property type="nucleotide sequence ID" value="NZ_BSYJ01000003.1"/>
</dbReference>
<reference evidence="1 2" key="1">
    <citation type="submission" date="2023-04" db="EMBL/GenBank/DDBJ databases">
        <title>Marinobulbifer ophiurae gen. nov., sp. Nov., isolate from tissue of brittle star Ophioplocus japonicus.</title>
        <authorList>
            <person name="Kawano K."/>
            <person name="Sawayama S."/>
            <person name="Nakagawa S."/>
        </authorList>
    </citation>
    <scope>NUCLEOTIDE SEQUENCE [LARGE SCALE GENOMIC DNA]</scope>
    <source>
        <strain evidence="1 2">NKW57</strain>
    </source>
</reference>
<dbReference type="EMBL" id="BSYJ01000003">
    <property type="protein sequence ID" value="GMG87158.1"/>
    <property type="molecule type" value="Genomic_DNA"/>
</dbReference>
<sequence length="132" mass="15138">MTIGAWTPPSDKKPAKIEREQLQRFIDLLESNQAPALADLLAQEDQQSDFLVRLPGKEWLQEADNWSDGEIWHLIQFFALAEAQLPSWEGGAESAVIPLAKSLRRRKSPLNKEQLMWLKQNSENRFLPYGPL</sequence>
<dbReference type="Proteomes" id="UP001224392">
    <property type="component" value="Unassembled WGS sequence"/>
</dbReference>
<protein>
    <submittedName>
        <fullName evidence="1">Uncharacterized protein</fullName>
    </submittedName>
</protein>
<evidence type="ECO:0000313" key="2">
    <source>
        <dbReference type="Proteomes" id="UP001224392"/>
    </source>
</evidence>